<dbReference type="PROSITE" id="PS51161">
    <property type="entry name" value="ATP_CONE"/>
    <property type="match status" value="1"/>
</dbReference>
<dbReference type="Pfam" id="PF03477">
    <property type="entry name" value="ATP-cone"/>
    <property type="match status" value="1"/>
</dbReference>
<dbReference type="AlphaFoldDB" id="A0A2H0BFC5"/>
<evidence type="ECO:0000256" key="1">
    <source>
        <dbReference type="ARBA" id="ARBA00001922"/>
    </source>
</evidence>
<evidence type="ECO:0000256" key="8">
    <source>
        <dbReference type="ARBA" id="ARBA00023116"/>
    </source>
</evidence>
<comment type="catalytic activity">
    <reaction evidence="11 13">
        <text>a 2'-deoxyribonucleoside 5'-diphosphate + [thioredoxin]-disulfide + H2O = a ribonucleoside 5'-diphosphate + [thioredoxin]-dithiol</text>
        <dbReference type="Rhea" id="RHEA:23252"/>
        <dbReference type="Rhea" id="RHEA-COMP:10698"/>
        <dbReference type="Rhea" id="RHEA-COMP:10700"/>
        <dbReference type="ChEBI" id="CHEBI:15377"/>
        <dbReference type="ChEBI" id="CHEBI:29950"/>
        <dbReference type="ChEBI" id="CHEBI:50058"/>
        <dbReference type="ChEBI" id="CHEBI:57930"/>
        <dbReference type="ChEBI" id="CHEBI:73316"/>
        <dbReference type="EC" id="1.17.4.1"/>
    </reaction>
</comment>
<dbReference type="InterPro" id="IPR000788">
    <property type="entry name" value="RNR_lg_C"/>
</dbReference>
<dbReference type="GO" id="GO:0004748">
    <property type="term" value="F:ribonucleoside-diphosphate reductase activity, thioredoxin disulfide as acceptor"/>
    <property type="evidence" value="ECO:0007669"/>
    <property type="project" value="UniProtKB-EC"/>
</dbReference>
<comment type="function">
    <text evidence="13">Catalyzes the reduction of ribonucleotides to deoxyribonucleotides. May function to provide a pool of deoxyribonucleotide precursors for DNA repair during oxygen limitation and/or for immediate growth after restoration of oxygen.</text>
</comment>
<dbReference type="InterPro" id="IPR013344">
    <property type="entry name" value="RNR_NrdJ/NrdZ"/>
</dbReference>
<dbReference type="GO" id="GO:0031419">
    <property type="term" value="F:cobalamin binding"/>
    <property type="evidence" value="ECO:0007669"/>
    <property type="project" value="UniProtKB-KW"/>
</dbReference>
<name>A0A2H0BFC5_UNCKA</name>
<evidence type="ECO:0000256" key="5">
    <source>
        <dbReference type="ARBA" id="ARBA00022741"/>
    </source>
</evidence>
<dbReference type="GO" id="GO:0005524">
    <property type="term" value="F:ATP binding"/>
    <property type="evidence" value="ECO:0007669"/>
    <property type="project" value="UniProtKB-UniRule"/>
</dbReference>
<evidence type="ECO:0000256" key="7">
    <source>
        <dbReference type="ARBA" id="ARBA00023002"/>
    </source>
</evidence>
<keyword evidence="3 13" id="KW-0846">Cobalamin</keyword>
<comment type="similarity">
    <text evidence="2 13">Belongs to the ribonucleoside diphosphate reductase class-2 family.</text>
</comment>
<dbReference type="Pfam" id="PF00317">
    <property type="entry name" value="Ribonuc_red_lgN"/>
    <property type="match status" value="1"/>
</dbReference>
<dbReference type="PANTHER" id="PTHR43371:SF1">
    <property type="entry name" value="RIBONUCLEOSIDE-DIPHOSPHATE REDUCTASE"/>
    <property type="match status" value="1"/>
</dbReference>
<dbReference type="Proteomes" id="UP000228495">
    <property type="component" value="Unassembled WGS sequence"/>
</dbReference>
<keyword evidence="4 13" id="KW-0237">DNA synthesis</keyword>
<keyword evidence="8" id="KW-0215">Deoxyribonucleotide synthesis</keyword>
<keyword evidence="6 12" id="KW-0067">ATP-binding</keyword>
<comment type="caution">
    <text evidence="15">The sequence shown here is derived from an EMBL/GenBank/DDBJ whole genome shotgun (WGS) entry which is preliminary data.</text>
</comment>
<evidence type="ECO:0000313" key="16">
    <source>
        <dbReference type="Proteomes" id="UP000228495"/>
    </source>
</evidence>
<accession>A0A2H0BFC5</accession>
<evidence type="ECO:0000256" key="12">
    <source>
        <dbReference type="PROSITE-ProRule" id="PRU00492"/>
    </source>
</evidence>
<gene>
    <name evidence="15" type="ORF">COX05_03155</name>
</gene>
<dbReference type="Pfam" id="PF02867">
    <property type="entry name" value="Ribonuc_red_lgC"/>
    <property type="match status" value="1"/>
</dbReference>
<dbReference type="PRINTS" id="PR01183">
    <property type="entry name" value="RIBORDTASEM1"/>
</dbReference>
<evidence type="ECO:0000256" key="13">
    <source>
        <dbReference type="RuleBase" id="RU364064"/>
    </source>
</evidence>
<dbReference type="InterPro" id="IPR008926">
    <property type="entry name" value="RNR_R1-su_N"/>
</dbReference>
<dbReference type="InterPro" id="IPR013509">
    <property type="entry name" value="RNR_lsu_N"/>
</dbReference>
<reference evidence="15 16" key="1">
    <citation type="submission" date="2017-09" db="EMBL/GenBank/DDBJ databases">
        <title>Depth-based differentiation of microbial function through sediment-hosted aquifers and enrichment of novel symbionts in the deep terrestrial subsurface.</title>
        <authorList>
            <person name="Probst A.J."/>
            <person name="Ladd B."/>
            <person name="Jarett J.K."/>
            <person name="Geller-Mcgrath D.E."/>
            <person name="Sieber C.M."/>
            <person name="Emerson J.B."/>
            <person name="Anantharaman K."/>
            <person name="Thomas B.C."/>
            <person name="Malmstrom R."/>
            <person name="Stieglmeier M."/>
            <person name="Klingl A."/>
            <person name="Woyke T."/>
            <person name="Ryan C.M."/>
            <person name="Banfield J.F."/>
        </authorList>
    </citation>
    <scope>NUCLEOTIDE SEQUENCE [LARGE SCALE GENOMIC DNA]</scope>
    <source>
        <strain evidence="15">CG22_combo_CG10-13_8_21_14_all_39_12</strain>
    </source>
</reference>
<protein>
    <recommendedName>
        <fullName evidence="13">Vitamin B12-dependent ribonucleotide reductase</fullName>
        <ecNumber evidence="13">1.17.4.1</ecNumber>
    </recommendedName>
</protein>
<sequence>MSPKTLTTIKKRDGSIVAFDKDRIIRAIFKAADSLSAFGEKEAKRLSEIVVEILKKTHVTVPEVEQIQDVIEQCLMAAGYYDVAKAFILYRKNREQRREERKSLGIDDALELPINSLRALKARHLRKDASGNPIENPTQLFERVSSSIADVDKRYGLSKKEIVNNAEGFFELMAKRKFIPGGSYLRNAGFGGPLSNCHVLPIEDSIESIYESIKQSAIITQRAGGGVGYNFSRIRPAGDFVESSGGLSTGPISFMHVIDASNQVIGMGGHRKAASMAVLNANHPDILDFIHAKRGGKNLTTFNVSVGATDTFMKAVQKGSDFDLINPRTGAKVHTLNAEGIFDIMTSLAWDNGDPGMLFLDNTNKTNPLPGLGPLESTNICGEQWLHPFDVCNLGSINLAVLVKDGKIDYKELERITILASRFMDNGVDLSEYPVEKITEMAKGNRRIGLGIMGFADMLIQLGIPYNTPKALKTAEEVMKFVNDTAFNASAELAKEKGVFPHYDLSIYKKMKVKMRNAARTSIAPTGSISMVANASSGIEPIFAVAFRKNVVDAKGVFYVNQYFEDMAKKNGFYNDEVLGEVSKHGSLQNNKEIPEKIQKLFVTAHEISPAFHVKMQAAFQKHTDNAISKTINMPNSATIDDVKEVYMLSWKLGCKGVTIYRDGSRDMQVLSSGSGSSGEDTQMIQSKVNLTPLGKREYSLDN</sequence>
<keyword evidence="9" id="KW-1015">Disulfide bond</keyword>
<dbReference type="InterPro" id="IPR050862">
    <property type="entry name" value="RdRp_reductase_class-2"/>
</dbReference>
<evidence type="ECO:0000256" key="6">
    <source>
        <dbReference type="ARBA" id="ARBA00022840"/>
    </source>
</evidence>
<evidence type="ECO:0000256" key="4">
    <source>
        <dbReference type="ARBA" id="ARBA00022634"/>
    </source>
</evidence>
<dbReference type="CDD" id="cd02888">
    <property type="entry name" value="RNR_II_dimer"/>
    <property type="match status" value="1"/>
</dbReference>
<evidence type="ECO:0000256" key="11">
    <source>
        <dbReference type="ARBA" id="ARBA00047754"/>
    </source>
</evidence>
<dbReference type="UniPathway" id="UPA00326"/>
<keyword evidence="5 12" id="KW-0547">Nucleotide-binding</keyword>
<evidence type="ECO:0000256" key="3">
    <source>
        <dbReference type="ARBA" id="ARBA00022628"/>
    </source>
</evidence>
<dbReference type="Gene3D" id="3.20.70.20">
    <property type="match status" value="1"/>
</dbReference>
<dbReference type="SUPFAM" id="SSF51998">
    <property type="entry name" value="PFL-like glycyl radical enzymes"/>
    <property type="match status" value="1"/>
</dbReference>
<dbReference type="InterPro" id="IPR005144">
    <property type="entry name" value="ATP-cone_dom"/>
</dbReference>
<evidence type="ECO:0000256" key="2">
    <source>
        <dbReference type="ARBA" id="ARBA00007405"/>
    </source>
</evidence>
<comment type="cofactor">
    <cofactor evidence="1 13">
        <name>adenosylcob(III)alamin</name>
        <dbReference type="ChEBI" id="CHEBI:18408"/>
    </cofactor>
</comment>
<dbReference type="EMBL" id="PCSU01000056">
    <property type="protein sequence ID" value="PIP56377.1"/>
    <property type="molecule type" value="Genomic_DNA"/>
</dbReference>
<keyword evidence="7 13" id="KW-0560">Oxidoreductase</keyword>
<organism evidence="15 16">
    <name type="scientific">candidate division WWE3 bacterium CG22_combo_CG10-13_8_21_14_all_39_12</name>
    <dbReference type="NCBI Taxonomy" id="1975094"/>
    <lineage>
        <taxon>Bacteria</taxon>
        <taxon>Katanobacteria</taxon>
    </lineage>
</organism>
<dbReference type="SUPFAM" id="SSF48168">
    <property type="entry name" value="R1 subunit of ribonucleotide reductase, N-terminal domain"/>
    <property type="match status" value="1"/>
</dbReference>
<evidence type="ECO:0000256" key="9">
    <source>
        <dbReference type="ARBA" id="ARBA00023157"/>
    </source>
</evidence>
<keyword evidence="10 13" id="KW-0170">Cobalt</keyword>
<evidence type="ECO:0000256" key="10">
    <source>
        <dbReference type="ARBA" id="ARBA00023285"/>
    </source>
</evidence>
<dbReference type="GO" id="GO:0071897">
    <property type="term" value="P:DNA biosynthetic process"/>
    <property type="evidence" value="ECO:0007669"/>
    <property type="project" value="UniProtKB-KW"/>
</dbReference>
<proteinExistence type="inferred from homology"/>
<feature type="domain" description="ATP-cone" evidence="14">
    <location>
        <begin position="7"/>
        <end position="98"/>
    </location>
</feature>
<evidence type="ECO:0000313" key="15">
    <source>
        <dbReference type="EMBL" id="PIP56377.1"/>
    </source>
</evidence>
<evidence type="ECO:0000259" key="14">
    <source>
        <dbReference type="PROSITE" id="PS51161"/>
    </source>
</evidence>
<dbReference type="GO" id="GO:0009263">
    <property type="term" value="P:deoxyribonucleotide biosynthetic process"/>
    <property type="evidence" value="ECO:0007669"/>
    <property type="project" value="UniProtKB-KW"/>
</dbReference>
<dbReference type="EC" id="1.17.4.1" evidence="13"/>
<dbReference type="PANTHER" id="PTHR43371">
    <property type="entry name" value="VITAMIN B12-DEPENDENT RIBONUCLEOTIDE REDUCTASE"/>
    <property type="match status" value="1"/>
</dbReference>
<dbReference type="NCBIfam" id="TIGR02504">
    <property type="entry name" value="NrdJ_Z"/>
    <property type="match status" value="1"/>
</dbReference>